<feature type="transmembrane region" description="Helical" evidence="1">
    <location>
        <begin position="319"/>
        <end position="338"/>
    </location>
</feature>
<sequence length="431" mass="48833">TGDFKVFYPENNGREGLFLNVQGLLLKYVGEREPWVLRFPSAVFGTLTVVGFFFLLYELAVLSRLKAPFWIAFWGAFMMATSVWHIIFSRIGFRAITAPFFLTGGLYFAVLALRKMWFRAAVISGAFFGLGMYSYIAYRLMPALLFVLVPGFWRRKGFWHIAIAVPAVAVMVFLPLGYYFFTHPADFLGRTSQVSVFSSERPLYDLGKNIIFTLGMFNFRGDGNWRHNIAGAPELFFPAGILFVIGVMAALRRRSTFDGMMLSWFFLAILPVVISDEGIPHALRSILMIPPVFGLAGSGAAMVYEWLERFLAPLELRVLAGFFIILLFANAYYSYFYVWGRNPSVRGAFAADYVEIGREINALPESETKYVVVAARGIDVRGIPMPAQTVMFITNSFLPQDQQAKHIRYLTPEAYEREKPQLAGKSLFFIK</sequence>
<feature type="transmembrane region" description="Helical" evidence="1">
    <location>
        <begin position="158"/>
        <end position="181"/>
    </location>
</feature>
<keyword evidence="1" id="KW-1133">Transmembrane helix</keyword>
<proteinExistence type="predicted"/>
<evidence type="ECO:0000256" key="1">
    <source>
        <dbReference type="SAM" id="Phobius"/>
    </source>
</evidence>
<dbReference type="Proteomes" id="UP000724148">
    <property type="component" value="Unassembled WGS sequence"/>
</dbReference>
<feature type="transmembrane region" description="Helical" evidence="1">
    <location>
        <begin position="235"/>
        <end position="251"/>
    </location>
</feature>
<name>A0A931SB55_9BACT</name>
<dbReference type="EMBL" id="JACOZA010000028">
    <property type="protein sequence ID" value="MBI2096742.1"/>
    <property type="molecule type" value="Genomic_DNA"/>
</dbReference>
<accession>A0A931SB55</accession>
<protein>
    <recommendedName>
        <fullName evidence="4">Glycosyltransferase RgtA/B/C/D-like domain-containing protein</fullName>
    </recommendedName>
</protein>
<organism evidence="2 3">
    <name type="scientific">Candidatus Sungiibacteriota bacterium</name>
    <dbReference type="NCBI Taxonomy" id="2750080"/>
    <lineage>
        <taxon>Bacteria</taxon>
        <taxon>Candidatus Sungiibacteriota</taxon>
    </lineage>
</organism>
<feature type="transmembrane region" description="Helical" evidence="1">
    <location>
        <begin position="93"/>
        <end position="113"/>
    </location>
</feature>
<reference evidence="2" key="1">
    <citation type="submission" date="2020-07" db="EMBL/GenBank/DDBJ databases">
        <title>Huge and variable diversity of episymbiotic CPR bacteria and DPANN archaea in groundwater ecosystems.</title>
        <authorList>
            <person name="He C.Y."/>
            <person name="Keren R."/>
            <person name="Whittaker M."/>
            <person name="Farag I.F."/>
            <person name="Doudna J."/>
            <person name="Cate J.H.D."/>
            <person name="Banfield J.F."/>
        </authorList>
    </citation>
    <scope>NUCLEOTIDE SEQUENCE</scope>
    <source>
        <strain evidence="2">NC_groundwater_193_Ag_S-0.1um_51_7</strain>
    </source>
</reference>
<keyword evidence="1" id="KW-0812">Transmembrane</keyword>
<gene>
    <name evidence="2" type="ORF">HYT40_01120</name>
</gene>
<feature type="non-terminal residue" evidence="2">
    <location>
        <position position="1"/>
    </location>
</feature>
<evidence type="ECO:0000313" key="3">
    <source>
        <dbReference type="Proteomes" id="UP000724148"/>
    </source>
</evidence>
<feature type="transmembrane region" description="Helical" evidence="1">
    <location>
        <begin position="69"/>
        <end position="87"/>
    </location>
</feature>
<feature type="transmembrane region" description="Helical" evidence="1">
    <location>
        <begin position="286"/>
        <end position="307"/>
    </location>
</feature>
<feature type="transmembrane region" description="Helical" evidence="1">
    <location>
        <begin position="120"/>
        <end position="138"/>
    </location>
</feature>
<dbReference type="AlphaFoldDB" id="A0A931SB55"/>
<feature type="transmembrane region" description="Helical" evidence="1">
    <location>
        <begin position="35"/>
        <end position="57"/>
    </location>
</feature>
<evidence type="ECO:0008006" key="4">
    <source>
        <dbReference type="Google" id="ProtNLM"/>
    </source>
</evidence>
<feature type="transmembrane region" description="Helical" evidence="1">
    <location>
        <begin position="257"/>
        <end position="274"/>
    </location>
</feature>
<comment type="caution">
    <text evidence="2">The sequence shown here is derived from an EMBL/GenBank/DDBJ whole genome shotgun (WGS) entry which is preliminary data.</text>
</comment>
<keyword evidence="1" id="KW-0472">Membrane</keyword>
<evidence type="ECO:0000313" key="2">
    <source>
        <dbReference type="EMBL" id="MBI2096742.1"/>
    </source>
</evidence>